<protein>
    <submittedName>
        <fullName evidence="2">Uncharacterized protein</fullName>
    </submittedName>
</protein>
<keyword evidence="3" id="KW-1185">Reference proteome</keyword>
<reference evidence="3" key="1">
    <citation type="journal article" date="2019" name="Int. J. Syst. Evol. Microbiol.">
        <title>The Global Catalogue of Microorganisms (GCM) 10K type strain sequencing project: providing services to taxonomists for standard genome sequencing and annotation.</title>
        <authorList>
            <consortium name="The Broad Institute Genomics Platform"/>
            <consortium name="The Broad Institute Genome Sequencing Center for Infectious Disease"/>
            <person name="Wu L."/>
            <person name="Ma J."/>
        </authorList>
    </citation>
    <scope>NUCLEOTIDE SEQUENCE [LARGE SCALE GENOMIC DNA]</scope>
    <source>
        <strain evidence="3">JCM 4738</strain>
    </source>
</reference>
<dbReference type="Proteomes" id="UP000642673">
    <property type="component" value="Unassembled WGS sequence"/>
</dbReference>
<evidence type="ECO:0000256" key="1">
    <source>
        <dbReference type="SAM" id="MobiDB-lite"/>
    </source>
</evidence>
<organism evidence="2 3">
    <name type="scientific">Streptomyces cirratus</name>
    <dbReference type="NCBI Taxonomy" id="68187"/>
    <lineage>
        <taxon>Bacteria</taxon>
        <taxon>Bacillati</taxon>
        <taxon>Actinomycetota</taxon>
        <taxon>Actinomycetes</taxon>
        <taxon>Kitasatosporales</taxon>
        <taxon>Streptomycetaceae</taxon>
        <taxon>Streptomyces</taxon>
    </lineage>
</organism>
<name>A0ABQ3ESN4_9ACTN</name>
<dbReference type="EMBL" id="BMVP01000003">
    <property type="protein sequence ID" value="GHB51167.1"/>
    <property type="molecule type" value="Genomic_DNA"/>
</dbReference>
<evidence type="ECO:0000313" key="3">
    <source>
        <dbReference type="Proteomes" id="UP000642673"/>
    </source>
</evidence>
<comment type="caution">
    <text evidence="2">The sequence shown here is derived from an EMBL/GenBank/DDBJ whole genome shotgun (WGS) entry which is preliminary data.</text>
</comment>
<feature type="region of interest" description="Disordered" evidence="1">
    <location>
        <begin position="1"/>
        <end position="23"/>
    </location>
</feature>
<dbReference type="RefSeq" id="WP_190183791.1">
    <property type="nucleotide sequence ID" value="NZ_BMVP01000003.1"/>
</dbReference>
<sequence length="103" mass="10442">MGDGVAHAGGPGTPPGSPSTTVTPDHVRALLEHAAGEERVLIVIQGRVEVVAAARLRDPAYEGALEVASTQDLDAMSALSPPQKADPEILASVLQAAISRLGA</sequence>
<proteinExistence type="predicted"/>
<accession>A0ABQ3ESN4</accession>
<evidence type="ECO:0000313" key="2">
    <source>
        <dbReference type="EMBL" id="GHB51167.1"/>
    </source>
</evidence>
<gene>
    <name evidence="2" type="ORF">GCM10010347_21140</name>
</gene>
<feature type="compositionally biased region" description="Gly residues" evidence="1">
    <location>
        <begin position="1"/>
        <end position="11"/>
    </location>
</feature>